<feature type="region of interest" description="Disordered" evidence="10">
    <location>
        <begin position="1"/>
        <end position="70"/>
    </location>
</feature>
<feature type="binding site" evidence="9">
    <location>
        <position position="261"/>
    </location>
    <ligand>
        <name>ATP</name>
        <dbReference type="ChEBI" id="CHEBI:30616"/>
    </ligand>
</feature>
<dbReference type="Proteomes" id="UP000694383">
    <property type="component" value="Unplaced"/>
</dbReference>
<keyword evidence="14" id="KW-1185">Reference proteome</keyword>
<dbReference type="GO" id="GO:0005524">
    <property type="term" value="F:ATP binding"/>
    <property type="evidence" value="ECO:0007669"/>
    <property type="project" value="UniProtKB-UniRule"/>
</dbReference>
<dbReference type="PANTHER" id="PTHR45832:SF11">
    <property type="entry name" value="SERINE_THREONINE-PROTEIN KINASE PAK 3"/>
    <property type="match status" value="1"/>
</dbReference>
<dbReference type="FunFam" id="3.30.200.20:FF:000069">
    <property type="entry name" value="Non-specific serine/threonine protein kinase"/>
    <property type="match status" value="1"/>
</dbReference>
<dbReference type="AlphaFoldDB" id="A0A8C7X825"/>
<protein>
    <recommendedName>
        <fullName evidence="2">non-specific serine/threonine protein kinase</fullName>
        <ecNumber evidence="2">2.7.11.1</ecNumber>
    </recommendedName>
</protein>
<dbReference type="SMART" id="SM00220">
    <property type="entry name" value="S_TKc"/>
    <property type="match status" value="1"/>
</dbReference>
<keyword evidence="4" id="KW-0723">Serine/threonine-protein kinase</keyword>
<organism evidence="13 14">
    <name type="scientific">Oryzias sinensis</name>
    <name type="common">Chinese medaka</name>
    <dbReference type="NCBI Taxonomy" id="183150"/>
    <lineage>
        <taxon>Eukaryota</taxon>
        <taxon>Metazoa</taxon>
        <taxon>Chordata</taxon>
        <taxon>Craniata</taxon>
        <taxon>Vertebrata</taxon>
        <taxon>Euteleostomi</taxon>
        <taxon>Actinopterygii</taxon>
        <taxon>Neopterygii</taxon>
        <taxon>Teleostei</taxon>
        <taxon>Neoteleostei</taxon>
        <taxon>Acanthomorphata</taxon>
        <taxon>Ovalentaria</taxon>
        <taxon>Atherinomorphae</taxon>
        <taxon>Beloniformes</taxon>
        <taxon>Adrianichthyidae</taxon>
        <taxon>Oryziinae</taxon>
        <taxon>Oryzias</taxon>
    </lineage>
</organism>
<evidence type="ECO:0000256" key="5">
    <source>
        <dbReference type="ARBA" id="ARBA00022679"/>
    </source>
</evidence>
<evidence type="ECO:0000256" key="6">
    <source>
        <dbReference type="ARBA" id="ARBA00022741"/>
    </source>
</evidence>
<evidence type="ECO:0000256" key="8">
    <source>
        <dbReference type="ARBA" id="ARBA00022840"/>
    </source>
</evidence>
<dbReference type="Pfam" id="PF00786">
    <property type="entry name" value="PBD"/>
    <property type="match status" value="1"/>
</dbReference>
<dbReference type="PROSITE" id="PS50108">
    <property type="entry name" value="CRIB"/>
    <property type="match status" value="1"/>
</dbReference>
<dbReference type="CDD" id="cd01093">
    <property type="entry name" value="CRIB_PAK_like"/>
    <property type="match status" value="1"/>
</dbReference>
<proteinExistence type="predicted"/>
<reference evidence="13" key="1">
    <citation type="submission" date="2025-08" db="UniProtKB">
        <authorList>
            <consortium name="Ensembl"/>
        </authorList>
    </citation>
    <scope>IDENTIFICATION</scope>
</reference>
<dbReference type="InterPro" id="IPR008271">
    <property type="entry name" value="Ser/Thr_kinase_AS"/>
</dbReference>
<dbReference type="GeneTree" id="ENSGT00950000182988"/>
<dbReference type="InterPro" id="IPR000095">
    <property type="entry name" value="CRIB_dom"/>
</dbReference>
<dbReference type="FunFam" id="3.90.810.10:FF:000001">
    <property type="entry name" value="Non-specific serine/threonine protein kinase"/>
    <property type="match status" value="1"/>
</dbReference>
<feature type="region of interest" description="Disordered" evidence="10">
    <location>
        <begin position="142"/>
        <end position="211"/>
    </location>
</feature>
<dbReference type="PROSITE" id="PS50011">
    <property type="entry name" value="PROTEIN_KINASE_DOM"/>
    <property type="match status" value="1"/>
</dbReference>
<keyword evidence="7" id="KW-0418">Kinase</keyword>
<feature type="domain" description="Protein kinase" evidence="11">
    <location>
        <begin position="232"/>
        <end position="483"/>
    </location>
</feature>
<reference evidence="13" key="2">
    <citation type="submission" date="2025-09" db="UniProtKB">
        <authorList>
            <consortium name="Ensembl"/>
        </authorList>
    </citation>
    <scope>IDENTIFICATION</scope>
</reference>
<dbReference type="PANTHER" id="PTHR45832">
    <property type="entry name" value="SERINE/THREONINE-PROTEIN KINASE SAMKA-RELATED-RELATED"/>
    <property type="match status" value="1"/>
</dbReference>
<dbReference type="GO" id="GO:0004674">
    <property type="term" value="F:protein serine/threonine kinase activity"/>
    <property type="evidence" value="ECO:0007669"/>
    <property type="project" value="UniProtKB-KW"/>
</dbReference>
<evidence type="ECO:0000256" key="2">
    <source>
        <dbReference type="ARBA" id="ARBA00012513"/>
    </source>
</evidence>
<dbReference type="InterPro" id="IPR000719">
    <property type="entry name" value="Prot_kinase_dom"/>
</dbReference>
<evidence type="ECO:0000256" key="10">
    <source>
        <dbReference type="SAM" id="MobiDB-lite"/>
    </source>
</evidence>
<dbReference type="SUPFAM" id="SSF56112">
    <property type="entry name" value="Protein kinase-like (PK-like)"/>
    <property type="match status" value="1"/>
</dbReference>
<dbReference type="InterPro" id="IPR011009">
    <property type="entry name" value="Kinase-like_dom_sf"/>
</dbReference>
<keyword evidence="5" id="KW-0808">Transferase</keyword>
<dbReference type="FunFam" id="1.10.510.10:FF:000011">
    <property type="entry name" value="Non-specific serine/threonine protein kinase"/>
    <property type="match status" value="1"/>
</dbReference>
<evidence type="ECO:0000313" key="14">
    <source>
        <dbReference type="Proteomes" id="UP000694383"/>
    </source>
</evidence>
<dbReference type="GO" id="GO:0005737">
    <property type="term" value="C:cytoplasm"/>
    <property type="evidence" value="ECO:0007669"/>
    <property type="project" value="UniProtKB-SubCell"/>
</dbReference>
<dbReference type="EC" id="2.7.11.1" evidence="2"/>
<dbReference type="SMART" id="SM00285">
    <property type="entry name" value="PBD"/>
    <property type="match status" value="1"/>
</dbReference>
<comment type="subcellular location">
    <subcellularLocation>
        <location evidence="1">Cytoplasm</location>
    </subcellularLocation>
</comment>
<keyword evidence="3" id="KW-0963">Cytoplasm</keyword>
<evidence type="ECO:0000259" key="12">
    <source>
        <dbReference type="PROSITE" id="PS50108"/>
    </source>
</evidence>
<keyword evidence="6 9" id="KW-0547">Nucleotide-binding</keyword>
<feature type="domain" description="CRIB" evidence="12">
    <location>
        <begin position="69"/>
        <end position="82"/>
    </location>
</feature>
<keyword evidence="8 9" id="KW-0067">ATP-binding</keyword>
<dbReference type="InterPro" id="IPR033923">
    <property type="entry name" value="PAK_BD"/>
</dbReference>
<sequence length="508" mass="57093">MSDSVDIEEKPPAPPLRMNSSSRDSSSVNHASKPLPMAPEEKNKKVRLRSIFPGGDKTNKKKEKERPEISLPSDFEHTIHVGFDAVTGEFTGIPEQWARLLQTSNITKLEQKKNPQAVIDVLKFYDSKETVNNQKYMSFTSGVLASSEPSKSMEEEEEDDDELPPVIAPRPEHTKSIYTRSVMDPPKPPSPNTSNTMYRHTDRQRKKSKMTDEEILEKLRSIVSVGDPKKKYTRFEKIGQGASGTVYTAIDVATGQEVAIKQMNLQQQPKKELIINEILVMRENKNSNIVNYLDSYLVGDELWVVMEYLAGGSLTDVVTETCMDEGQIAAVCRECLQALDFLHSNQVIHRDIKSDNILLGMDGSVKLTDFGFCAQITPEQNKRSTMVGTPYWMAPEVVTRKAYGPKVDIWSLGIMAIEMVEGEPPYLNENPLRALYLIATNGTPELQNPERLSSVFRDFLNRCLEMDVDRRGSAKDLLQHSFLKLAKPLSSLTPLILAAKEAIKNSSR</sequence>
<evidence type="ECO:0000256" key="4">
    <source>
        <dbReference type="ARBA" id="ARBA00022527"/>
    </source>
</evidence>
<dbReference type="PROSITE" id="PS00108">
    <property type="entry name" value="PROTEIN_KINASE_ST"/>
    <property type="match status" value="1"/>
</dbReference>
<dbReference type="Gene3D" id="1.10.510.10">
    <property type="entry name" value="Transferase(Phosphotransferase) domain 1"/>
    <property type="match status" value="1"/>
</dbReference>
<evidence type="ECO:0000256" key="1">
    <source>
        <dbReference type="ARBA" id="ARBA00004496"/>
    </source>
</evidence>
<dbReference type="InterPro" id="IPR036936">
    <property type="entry name" value="CRIB_dom_sf"/>
</dbReference>
<dbReference type="Gene3D" id="3.30.200.20">
    <property type="entry name" value="Phosphorylase Kinase, domain 1"/>
    <property type="match status" value="1"/>
</dbReference>
<name>A0A8C7X825_9TELE</name>
<dbReference type="InterPro" id="IPR051931">
    <property type="entry name" value="PAK3-like"/>
</dbReference>
<evidence type="ECO:0000256" key="3">
    <source>
        <dbReference type="ARBA" id="ARBA00022490"/>
    </source>
</evidence>
<dbReference type="Ensembl" id="ENSOSIT00000010132.1">
    <property type="protein sequence ID" value="ENSOSIP00000009507.1"/>
    <property type="gene ID" value="ENSOSIG00000003993.1"/>
</dbReference>
<dbReference type="Gene3D" id="3.90.810.10">
    <property type="entry name" value="CRIB domain"/>
    <property type="match status" value="1"/>
</dbReference>
<dbReference type="Pfam" id="PF00069">
    <property type="entry name" value="Pkinase"/>
    <property type="match status" value="1"/>
</dbReference>
<dbReference type="PROSITE" id="PS00107">
    <property type="entry name" value="PROTEIN_KINASE_ATP"/>
    <property type="match status" value="1"/>
</dbReference>
<accession>A0A8C7X825</accession>
<evidence type="ECO:0000256" key="9">
    <source>
        <dbReference type="PROSITE-ProRule" id="PRU10141"/>
    </source>
</evidence>
<dbReference type="InterPro" id="IPR017441">
    <property type="entry name" value="Protein_kinase_ATP_BS"/>
</dbReference>
<feature type="compositionally biased region" description="Acidic residues" evidence="10">
    <location>
        <begin position="154"/>
        <end position="163"/>
    </location>
</feature>
<evidence type="ECO:0000313" key="13">
    <source>
        <dbReference type="Ensembl" id="ENSOSIP00000009507.1"/>
    </source>
</evidence>
<evidence type="ECO:0000259" key="11">
    <source>
        <dbReference type="PROSITE" id="PS50011"/>
    </source>
</evidence>
<evidence type="ECO:0000256" key="7">
    <source>
        <dbReference type="ARBA" id="ARBA00022777"/>
    </source>
</evidence>